<evidence type="ECO:0000313" key="2">
    <source>
        <dbReference type="EMBL" id="KAJ1918251.1"/>
    </source>
</evidence>
<dbReference type="Pfam" id="PF09797">
    <property type="entry name" value="NatB_MDM20"/>
    <property type="match status" value="2"/>
</dbReference>
<comment type="caution">
    <text evidence="2">The sequence shown here is derived from an EMBL/GenBank/DDBJ whole genome shotgun (WGS) entry which is preliminary data.</text>
</comment>
<reference evidence="2" key="1">
    <citation type="submission" date="2022-07" db="EMBL/GenBank/DDBJ databases">
        <title>Phylogenomic reconstructions and comparative analyses of Kickxellomycotina fungi.</title>
        <authorList>
            <person name="Reynolds N.K."/>
            <person name="Stajich J.E."/>
            <person name="Barry K."/>
            <person name="Grigoriev I.V."/>
            <person name="Crous P."/>
            <person name="Smith M.E."/>
        </authorList>
    </citation>
    <scope>NUCLEOTIDE SEQUENCE</scope>
    <source>
        <strain evidence="2">NBRC 100468</strain>
    </source>
</reference>
<dbReference type="SUPFAM" id="SSF48452">
    <property type="entry name" value="TPR-like"/>
    <property type="match status" value="1"/>
</dbReference>
<dbReference type="PANTHER" id="PTHR22767:SF3">
    <property type="entry name" value="N-ALPHA-ACETYLTRANSFERASE 25, NATB AUXILIARY SUBUNIT"/>
    <property type="match status" value="1"/>
</dbReference>
<name>A0A9W8A1V0_9FUNG</name>
<dbReference type="EMBL" id="JANBPU010000050">
    <property type="protein sequence ID" value="KAJ1918251.1"/>
    <property type="molecule type" value="Genomic_DNA"/>
</dbReference>
<dbReference type="PANTHER" id="PTHR22767">
    <property type="entry name" value="N-TERMINAL ACETYLTRANSFERASE-RELATED"/>
    <property type="match status" value="1"/>
</dbReference>
<dbReference type="InterPro" id="IPR011990">
    <property type="entry name" value="TPR-like_helical_dom_sf"/>
</dbReference>
<organism evidence="2 3">
    <name type="scientific">Mycoemilia scoparia</name>
    <dbReference type="NCBI Taxonomy" id="417184"/>
    <lineage>
        <taxon>Eukaryota</taxon>
        <taxon>Fungi</taxon>
        <taxon>Fungi incertae sedis</taxon>
        <taxon>Zoopagomycota</taxon>
        <taxon>Kickxellomycotina</taxon>
        <taxon>Kickxellomycetes</taxon>
        <taxon>Kickxellales</taxon>
        <taxon>Kickxellaceae</taxon>
        <taxon>Mycoemilia</taxon>
    </lineage>
</organism>
<dbReference type="AlphaFoldDB" id="A0A9W8A1V0"/>
<dbReference type="InterPro" id="IPR019183">
    <property type="entry name" value="NAA25_NatB_aux_su"/>
</dbReference>
<evidence type="ECO:0000313" key="3">
    <source>
        <dbReference type="Proteomes" id="UP001150538"/>
    </source>
</evidence>
<protein>
    <submittedName>
        <fullName evidence="2">Mitochondrial distribution and morphology</fullName>
    </submittedName>
</protein>
<dbReference type="OrthoDB" id="1874341at2759"/>
<accession>A0A9W8A1V0</accession>
<gene>
    <name evidence="2" type="primary">MDM20</name>
    <name evidence="2" type="ORF">H4219_002723</name>
</gene>
<proteinExistence type="inferred from homology"/>
<keyword evidence="3" id="KW-1185">Reference proteome</keyword>
<evidence type="ECO:0000256" key="1">
    <source>
        <dbReference type="ARBA" id="ARBA00006298"/>
    </source>
</evidence>
<sequence>MMFKQQIANIGALDGARNKEAIRACNRLLDRGIKTTRLQLLKACALARNGNTAEAVELCKKVESQKVIFSDQNDLRVLDIVYSELGRYSDIVRIYQEAHKLDASNPDLLVEIFMACTFTEQWEEQLKACVTLNKTQQDDRYFWWAIVSRFLLAKYGDKSKASLQISLCEKLCQKAFNDGKASTLEHLRIYLDILLHQDKHEAALDAFQLNPKLQALLVNDPDLAVLKLDLLVQNYKINEALEFSSQLLENSDNWLIYKCYIKALVADTDNQDPWVLLDKYSKQEDRSRNACLGRIELASNFLKLKKGFPIELPRSQNQYIWDYVEKFGAKPVCFSDIMPYIIEWYKRQGNFGPEFRQELERYLEKALADQKNGSNKKQALINDVCETLLLLIAGIKDKSLSHGEFILLGSHYLIVAANKLFAEGDFDRADSLRISALVSLLSGIKNNQNDFQLKLLAIRLYIYFGSFGQAAELYESLNNKHVQHDTLSFLITGYGGPYAFYKQDLDLLYDSLEIYHLNKQDTPRMIKLAYQNGVYSKVPEFVEFQRRLCNSIQKAISLRFATRNEMMLHRDIRSIIKEWKQVDDNAFSKESNPTEWSDNRDLDILFCCSPPGYDEYSIERLTRCKQLPNNTWVDVFGLVSQIMAKISRKEKDSLSDALKLLSETVSDLKPGNSLSKQEYYLAKSVIGLGNIAVKAFSDESYMCDKDELACIFDPWKEDFQNQSEFSSFYLEEIPYFSSCLEALGAEIQTIHKMAVSSLKQKIKTAPKKAAEHIEKKWLNSDDEGAKNISEFLRKQYYPIVKNTTESLTKSWLKSCRLLRTEFDQRG</sequence>
<dbReference type="Gene3D" id="1.25.40.1040">
    <property type="match status" value="1"/>
</dbReference>
<comment type="similarity">
    <text evidence="1">Belongs to the MDM20/NAA25 family.</text>
</comment>
<dbReference type="Proteomes" id="UP001150538">
    <property type="component" value="Unassembled WGS sequence"/>
</dbReference>
<dbReference type="GO" id="GO:0031416">
    <property type="term" value="C:NatB complex"/>
    <property type="evidence" value="ECO:0007669"/>
    <property type="project" value="TreeGrafter"/>
</dbReference>